<gene>
    <name evidence="2" type="ORF">SAG0164_01800</name>
</gene>
<evidence type="ECO:0000313" key="2">
    <source>
        <dbReference type="EMBL" id="EPU38333.1"/>
    </source>
</evidence>
<organism evidence="2 3">
    <name type="scientific">Streptococcus agalactiae MRI Z1-216</name>
    <dbReference type="NCBI Taxonomy" id="1154879"/>
    <lineage>
        <taxon>Bacteria</taxon>
        <taxon>Bacillati</taxon>
        <taxon>Bacillota</taxon>
        <taxon>Bacilli</taxon>
        <taxon>Lactobacillales</taxon>
        <taxon>Streptococcaceae</taxon>
        <taxon>Streptococcus</taxon>
    </lineage>
</organism>
<proteinExistence type="predicted"/>
<evidence type="ECO:0000313" key="3">
    <source>
        <dbReference type="Proteomes" id="UP000015176"/>
    </source>
</evidence>
<feature type="signal peptide" evidence="1">
    <location>
        <begin position="1"/>
        <end position="20"/>
    </location>
</feature>
<evidence type="ECO:0000256" key="1">
    <source>
        <dbReference type="SAM" id="SignalP"/>
    </source>
</evidence>
<dbReference type="Proteomes" id="UP000015176">
    <property type="component" value="Unassembled WGS sequence"/>
</dbReference>
<protein>
    <recommendedName>
        <fullName evidence="4">Lipoprotein</fullName>
    </recommendedName>
</protein>
<evidence type="ECO:0008006" key="4">
    <source>
        <dbReference type="Google" id="ProtNLM"/>
    </source>
</evidence>
<comment type="caution">
    <text evidence="2">The sequence shown here is derived from an EMBL/GenBank/DDBJ whole genome shotgun (WGS) entry which is preliminary data.</text>
</comment>
<dbReference type="PROSITE" id="PS51257">
    <property type="entry name" value="PROKAR_LIPOPROTEIN"/>
    <property type="match status" value="1"/>
</dbReference>
<accession>A0AAD2WV73</accession>
<dbReference type="RefSeq" id="WP_000782574.1">
    <property type="nucleotide sequence ID" value="NZ_ALSF01000080.1"/>
</dbReference>
<sequence>MKMKKWFGLLILGLALIVLAACGQKSPEDIIKTELKDSYSGSSELRAYESFFNSGGDRLKFDPSKEQISNSNGEVVYFKTVPKSELPSQPSGVLTSLEEELDNTDNFTIVISSRREQLDTSDSYYQVSLSDGGKTIRIIELRRNHFTEGGFYDFSGESK</sequence>
<dbReference type="EMBL" id="ALSF01000080">
    <property type="protein sequence ID" value="EPU38333.1"/>
    <property type="molecule type" value="Genomic_DNA"/>
</dbReference>
<feature type="chain" id="PRO_5041988756" description="Lipoprotein" evidence="1">
    <location>
        <begin position="21"/>
        <end position="159"/>
    </location>
</feature>
<reference evidence="2 3" key="1">
    <citation type="submission" date="2012-07" db="EMBL/GenBank/DDBJ databases">
        <authorList>
            <person name="Moroni P."/>
            <person name="Richards V.P."/>
            <person name="Durkin S.A.S."/>
            <person name="Kim M."/>
            <person name="Pavinski Bitar P.D."/>
            <person name="Stanhope M.J."/>
            <person name="Town C.D."/>
            <person name="Zadoks R.N."/>
            <person name="Venter J.C."/>
        </authorList>
    </citation>
    <scope>NUCLEOTIDE SEQUENCE [LARGE SCALE GENOMIC DNA]</scope>
    <source>
        <strain evidence="2 3">MRI Z1-216</strain>
    </source>
</reference>
<name>A0AAD2WV73_STRAG</name>
<keyword evidence="1" id="KW-0732">Signal</keyword>
<dbReference type="AlphaFoldDB" id="A0AAD2WV73"/>